<dbReference type="InterPro" id="IPR016181">
    <property type="entry name" value="Acyl_CoA_acyltransferase"/>
</dbReference>
<dbReference type="GO" id="GO:0016747">
    <property type="term" value="F:acyltransferase activity, transferring groups other than amino-acyl groups"/>
    <property type="evidence" value="ECO:0007669"/>
    <property type="project" value="InterPro"/>
</dbReference>
<comment type="caution">
    <text evidence="4">The sequence shown here is derived from an EMBL/GenBank/DDBJ whole genome shotgun (WGS) entry which is preliminary data.</text>
</comment>
<dbReference type="SUPFAM" id="SSF55729">
    <property type="entry name" value="Acyl-CoA N-acyltransferases (Nat)"/>
    <property type="match status" value="1"/>
</dbReference>
<evidence type="ECO:0000256" key="1">
    <source>
        <dbReference type="ARBA" id="ARBA00022679"/>
    </source>
</evidence>
<dbReference type="STRING" id="336566.ABB30_07275"/>
<keyword evidence="5" id="KW-1185">Reference proteome</keyword>
<dbReference type="PANTHER" id="PTHR43877:SF2">
    <property type="entry name" value="AMINOALKYLPHOSPHONATE N-ACETYLTRANSFERASE-RELATED"/>
    <property type="match status" value="1"/>
</dbReference>
<gene>
    <name evidence="4" type="ORF">ABB30_07275</name>
</gene>
<dbReference type="OrthoDB" id="119501at2"/>
<dbReference type="InterPro" id="IPR000182">
    <property type="entry name" value="GNAT_dom"/>
</dbReference>
<dbReference type="CDD" id="cd04301">
    <property type="entry name" value="NAT_SF"/>
    <property type="match status" value="1"/>
</dbReference>
<dbReference type="PATRIC" id="fig|336566.3.peg.797"/>
<evidence type="ECO:0000259" key="3">
    <source>
        <dbReference type="PROSITE" id="PS51186"/>
    </source>
</evidence>
<protein>
    <submittedName>
        <fullName evidence="4">GCN5 family acetyltransferase</fullName>
    </submittedName>
</protein>
<dbReference type="RefSeq" id="WP_057637646.1">
    <property type="nucleotide sequence ID" value="NZ_LDJM01000018.1"/>
</dbReference>
<keyword evidence="1 4" id="KW-0808">Transferase</keyword>
<dbReference type="Proteomes" id="UP000050956">
    <property type="component" value="Unassembled WGS sequence"/>
</dbReference>
<dbReference type="InterPro" id="IPR050832">
    <property type="entry name" value="Bact_Acetyltransf"/>
</dbReference>
<dbReference type="EMBL" id="LDJM01000018">
    <property type="protein sequence ID" value="KRG77302.1"/>
    <property type="molecule type" value="Genomic_DNA"/>
</dbReference>
<dbReference type="Gene3D" id="3.40.630.30">
    <property type="match status" value="1"/>
</dbReference>
<dbReference type="PANTHER" id="PTHR43877">
    <property type="entry name" value="AMINOALKYLPHOSPHONATE N-ACETYLTRANSFERASE-RELATED-RELATED"/>
    <property type="match status" value="1"/>
</dbReference>
<dbReference type="AlphaFoldDB" id="A0A0R0D6R5"/>
<evidence type="ECO:0000313" key="5">
    <source>
        <dbReference type="Proteomes" id="UP000050956"/>
    </source>
</evidence>
<keyword evidence="2" id="KW-0012">Acyltransferase</keyword>
<reference evidence="4 5" key="1">
    <citation type="submission" date="2015-05" db="EMBL/GenBank/DDBJ databases">
        <title>Genome sequencing and analysis of members of genus Stenotrophomonas.</title>
        <authorList>
            <person name="Patil P.P."/>
            <person name="Midha S."/>
            <person name="Patil P.B."/>
        </authorList>
    </citation>
    <scope>NUCLEOTIDE SEQUENCE [LARGE SCALE GENOMIC DNA]</scope>
    <source>
        <strain evidence="4 5">DSM 24757</strain>
    </source>
</reference>
<accession>A0A0R0D6R5</accession>
<name>A0A0R0D6R5_9GAMM</name>
<organism evidence="4 5">
    <name type="scientific">Stenotrophomonas ginsengisoli</name>
    <dbReference type="NCBI Taxonomy" id="336566"/>
    <lineage>
        <taxon>Bacteria</taxon>
        <taxon>Pseudomonadati</taxon>
        <taxon>Pseudomonadota</taxon>
        <taxon>Gammaproteobacteria</taxon>
        <taxon>Lysobacterales</taxon>
        <taxon>Lysobacteraceae</taxon>
        <taxon>Stenotrophomonas</taxon>
    </lineage>
</organism>
<sequence>MSNLPSVSFRPATAADIPALITLVTSAYRGDASRAGWTTEADILDGQRVDAEGLLGDLQRPRSVILLAEQAGQIVGCCHLADEDGHGYLGMFAIAPTLQGSGLGKQLMARGEAMVQELWGLQSMQMTVIDCRAELIAFYERRGYVRTGITQPFPYGDARFGLPKRDDLRFEILEKNLEPHA</sequence>
<feature type="domain" description="N-acetyltransferase" evidence="3">
    <location>
        <begin position="7"/>
        <end position="169"/>
    </location>
</feature>
<dbReference type="Pfam" id="PF00583">
    <property type="entry name" value="Acetyltransf_1"/>
    <property type="match status" value="1"/>
</dbReference>
<evidence type="ECO:0000313" key="4">
    <source>
        <dbReference type="EMBL" id="KRG77302.1"/>
    </source>
</evidence>
<dbReference type="PROSITE" id="PS51186">
    <property type="entry name" value="GNAT"/>
    <property type="match status" value="1"/>
</dbReference>
<proteinExistence type="predicted"/>
<evidence type="ECO:0000256" key="2">
    <source>
        <dbReference type="ARBA" id="ARBA00023315"/>
    </source>
</evidence>